<proteinExistence type="predicted"/>
<protein>
    <recommendedName>
        <fullName evidence="3">Transcriptional regulator</fullName>
    </recommendedName>
</protein>
<accession>A0A480AUK2</accession>
<name>A0A480AUK2_9BURK</name>
<evidence type="ECO:0008006" key="3">
    <source>
        <dbReference type="Google" id="ProtNLM"/>
    </source>
</evidence>
<dbReference type="AlphaFoldDB" id="A0A480AUK2"/>
<dbReference type="Pfam" id="PF04299">
    <property type="entry name" value="FMN_bind_2"/>
    <property type="match status" value="1"/>
</dbReference>
<gene>
    <name evidence="1" type="ORF">AQPW35_41140</name>
</gene>
<evidence type="ECO:0000313" key="2">
    <source>
        <dbReference type="Proteomes" id="UP000301751"/>
    </source>
</evidence>
<dbReference type="OrthoDB" id="9794948at2"/>
<sequence length="213" mass="22533">MYLPQHFEETRPAVLHRLLQAHPLALLITLDGDGAPVANPIPLMLDAARGPLGTLCGHVARANPVWHAAGQQVLVVFQGPDGYISPNGYAAKQVHGKVVPTWNYATVQGRGPLVVLDEAAAAHALVSRLTDRHEATQARPWAVGDAPDDYIAGMLRAIVCIEIPLTTLVGKYKLSQNRSAADRAGVVAGLQAQGDAPARQLADWMQDPSGGAA</sequence>
<dbReference type="SUPFAM" id="SSF50475">
    <property type="entry name" value="FMN-binding split barrel"/>
    <property type="match status" value="1"/>
</dbReference>
<comment type="caution">
    <text evidence="1">The sequence shown here is derived from an EMBL/GenBank/DDBJ whole genome shotgun (WGS) entry which is preliminary data.</text>
</comment>
<keyword evidence="2" id="KW-1185">Reference proteome</keyword>
<dbReference type="PANTHER" id="PTHR35802:SF1">
    <property type="entry name" value="PROTEASE SYNTHASE AND SPORULATION PROTEIN PAI 2"/>
    <property type="match status" value="1"/>
</dbReference>
<dbReference type="InterPro" id="IPR012349">
    <property type="entry name" value="Split_barrel_FMN-bd"/>
</dbReference>
<reference evidence="2" key="1">
    <citation type="submission" date="2019-03" db="EMBL/GenBank/DDBJ databases">
        <title>Aquabacterium pictum sp.nov., the first bacteriochlorophyll a-containing freshwater bacterium in the genus Aquabacterium of the class Betaproteobacteria.</title>
        <authorList>
            <person name="Hirose S."/>
            <person name="Tank M."/>
            <person name="Hara E."/>
            <person name="Tamaki H."/>
            <person name="Takaichi S."/>
            <person name="Haruta S."/>
            <person name="Hanada S."/>
        </authorList>
    </citation>
    <scope>NUCLEOTIDE SEQUENCE [LARGE SCALE GENOMIC DNA]</scope>
    <source>
        <strain evidence="2">W35</strain>
    </source>
</reference>
<organism evidence="1 2">
    <name type="scientific">Pseudaquabacterium pictum</name>
    <dbReference type="NCBI Taxonomy" id="2315236"/>
    <lineage>
        <taxon>Bacteria</taxon>
        <taxon>Pseudomonadati</taxon>
        <taxon>Pseudomonadota</taxon>
        <taxon>Betaproteobacteria</taxon>
        <taxon>Burkholderiales</taxon>
        <taxon>Sphaerotilaceae</taxon>
        <taxon>Pseudaquabacterium</taxon>
    </lineage>
</organism>
<dbReference type="InterPro" id="IPR007396">
    <property type="entry name" value="TR_PAI2-type"/>
</dbReference>
<dbReference type="EMBL" id="BJCL01000013">
    <property type="protein sequence ID" value="GCL65033.1"/>
    <property type="molecule type" value="Genomic_DNA"/>
</dbReference>
<dbReference type="RefSeq" id="WP_137734753.1">
    <property type="nucleotide sequence ID" value="NZ_BJCL01000013.1"/>
</dbReference>
<dbReference type="Proteomes" id="UP000301751">
    <property type="component" value="Unassembled WGS sequence"/>
</dbReference>
<evidence type="ECO:0000313" key="1">
    <source>
        <dbReference type="EMBL" id="GCL65033.1"/>
    </source>
</evidence>
<dbReference type="Gene3D" id="2.30.110.10">
    <property type="entry name" value="Electron Transport, Fmn-binding Protein, Chain A"/>
    <property type="match status" value="1"/>
</dbReference>
<dbReference type="PIRSF" id="PIRSF010372">
    <property type="entry name" value="PaiB"/>
    <property type="match status" value="1"/>
</dbReference>
<dbReference type="PANTHER" id="PTHR35802">
    <property type="entry name" value="PROTEASE SYNTHASE AND SPORULATION PROTEIN PAI 2"/>
    <property type="match status" value="1"/>
</dbReference>